<keyword evidence="2" id="KW-1133">Transmembrane helix</keyword>
<evidence type="ECO:0000313" key="3">
    <source>
        <dbReference type="EMBL" id="BFP44124.1"/>
    </source>
</evidence>
<dbReference type="RefSeq" id="WP_407986722.1">
    <property type="nucleotide sequence ID" value="NZ_AP035881.2"/>
</dbReference>
<dbReference type="EMBL" id="AP035881">
    <property type="protein sequence ID" value="BFP44124.1"/>
    <property type="molecule type" value="Genomic_DNA"/>
</dbReference>
<feature type="region of interest" description="Disordered" evidence="1">
    <location>
        <begin position="38"/>
        <end position="98"/>
    </location>
</feature>
<protein>
    <recommendedName>
        <fullName evidence="4">SHOCT domain-containing protein</fullName>
    </recommendedName>
</protein>
<feature type="compositionally biased region" description="Basic and acidic residues" evidence="1">
    <location>
        <begin position="64"/>
        <end position="85"/>
    </location>
</feature>
<feature type="transmembrane region" description="Helical" evidence="2">
    <location>
        <begin position="12"/>
        <end position="36"/>
    </location>
</feature>
<evidence type="ECO:0008006" key="4">
    <source>
        <dbReference type="Google" id="ProtNLM"/>
    </source>
</evidence>
<evidence type="ECO:0000256" key="1">
    <source>
        <dbReference type="SAM" id="MobiDB-lite"/>
    </source>
</evidence>
<proteinExistence type="predicted"/>
<dbReference type="AlphaFoldDB" id="A0AB33JS59"/>
<gene>
    <name evidence="3" type="ORF">KCMC57_04920</name>
</gene>
<evidence type="ECO:0000256" key="2">
    <source>
        <dbReference type="SAM" id="Phobius"/>
    </source>
</evidence>
<reference evidence="3" key="1">
    <citation type="submission" date="2024-07" db="EMBL/GenBank/DDBJ databases">
        <title>Complete genome sequences of cellulolytic bacteria, Kitasatospora sp. CMC57 and Streptomyces sp. CMC78, isolated from Japanese agricultural soil.</title>
        <authorList>
            <person name="Hashimoto T."/>
            <person name="Ito M."/>
            <person name="Iwamoto M."/>
            <person name="Fukahori D."/>
            <person name="Shoda T."/>
            <person name="Sakoda M."/>
            <person name="Morohoshi T."/>
            <person name="Mitsuboshi M."/>
            <person name="Nishizawa T."/>
        </authorList>
    </citation>
    <scope>NUCLEOTIDE SEQUENCE</scope>
    <source>
        <strain evidence="3">CMC57</strain>
    </source>
</reference>
<accession>A0AB33JS59</accession>
<name>A0AB33JS59_9ACTN</name>
<keyword evidence="2" id="KW-0472">Membrane</keyword>
<organism evidence="3">
    <name type="scientific">Kitasatospora sp. CMC57</name>
    <dbReference type="NCBI Taxonomy" id="3231513"/>
    <lineage>
        <taxon>Bacteria</taxon>
        <taxon>Bacillati</taxon>
        <taxon>Actinomycetota</taxon>
        <taxon>Actinomycetes</taxon>
        <taxon>Kitasatosporales</taxon>
        <taxon>Streptomycetaceae</taxon>
        <taxon>Kitasatospora</taxon>
    </lineage>
</organism>
<keyword evidence="2" id="KW-0812">Transmembrane</keyword>
<sequence>MMYWNGNGTNGWGLGLMSVGMLLFRRLIIVGVVALARHPGRPSPQHATGSPTPPPCERSAPEQLRAERFARGEIDADEYRRRPEALRTGAGRPPAGRT</sequence>